<evidence type="ECO:0000313" key="1">
    <source>
        <dbReference type="EMBL" id="KKM84091.1"/>
    </source>
</evidence>
<protein>
    <submittedName>
        <fullName evidence="1">Uncharacterized protein</fullName>
    </submittedName>
</protein>
<gene>
    <name evidence="1" type="ORF">LCGC14_1302790</name>
</gene>
<proteinExistence type="predicted"/>
<accession>A0A0F9L9P8</accession>
<organism evidence="1">
    <name type="scientific">marine sediment metagenome</name>
    <dbReference type="NCBI Taxonomy" id="412755"/>
    <lineage>
        <taxon>unclassified sequences</taxon>
        <taxon>metagenomes</taxon>
        <taxon>ecological metagenomes</taxon>
    </lineage>
</organism>
<dbReference type="AlphaFoldDB" id="A0A0F9L9P8"/>
<comment type="caution">
    <text evidence="1">The sequence shown here is derived from an EMBL/GenBank/DDBJ whole genome shotgun (WGS) entry which is preliminary data.</text>
</comment>
<dbReference type="EMBL" id="LAZR01007616">
    <property type="protein sequence ID" value="KKM84091.1"/>
    <property type="molecule type" value="Genomic_DNA"/>
</dbReference>
<sequence length="62" mass="7037">MKTKIYINIKEYLHADEKEPEERVGSVDVQSNMPLTEAEIGTLVADLLHVGEKELRTNKPQS</sequence>
<reference evidence="1" key="1">
    <citation type="journal article" date="2015" name="Nature">
        <title>Complex archaea that bridge the gap between prokaryotes and eukaryotes.</title>
        <authorList>
            <person name="Spang A."/>
            <person name="Saw J.H."/>
            <person name="Jorgensen S.L."/>
            <person name="Zaremba-Niedzwiedzka K."/>
            <person name="Martijn J."/>
            <person name="Lind A.E."/>
            <person name="van Eijk R."/>
            <person name="Schleper C."/>
            <person name="Guy L."/>
            <person name="Ettema T.J."/>
        </authorList>
    </citation>
    <scope>NUCLEOTIDE SEQUENCE</scope>
</reference>
<name>A0A0F9L9P8_9ZZZZ</name>